<protein>
    <submittedName>
        <fullName evidence="2">Uncharacterized protein</fullName>
    </submittedName>
</protein>
<evidence type="ECO:0000313" key="3">
    <source>
        <dbReference type="Proteomes" id="UP001152622"/>
    </source>
</evidence>
<feature type="compositionally biased region" description="Polar residues" evidence="1">
    <location>
        <begin position="1"/>
        <end position="12"/>
    </location>
</feature>
<organism evidence="2 3">
    <name type="scientific">Synaphobranchus kaupii</name>
    <name type="common">Kaup's arrowtooth eel</name>
    <dbReference type="NCBI Taxonomy" id="118154"/>
    <lineage>
        <taxon>Eukaryota</taxon>
        <taxon>Metazoa</taxon>
        <taxon>Chordata</taxon>
        <taxon>Craniata</taxon>
        <taxon>Vertebrata</taxon>
        <taxon>Euteleostomi</taxon>
        <taxon>Actinopterygii</taxon>
        <taxon>Neopterygii</taxon>
        <taxon>Teleostei</taxon>
        <taxon>Anguilliformes</taxon>
        <taxon>Synaphobranchidae</taxon>
        <taxon>Synaphobranchus</taxon>
    </lineage>
</organism>
<accession>A0A9Q1JBM9</accession>
<name>A0A9Q1JBM9_SYNKA</name>
<keyword evidence="3" id="KW-1185">Reference proteome</keyword>
<dbReference type="EMBL" id="JAINUF010000002">
    <property type="protein sequence ID" value="KAJ8376893.1"/>
    <property type="molecule type" value="Genomic_DNA"/>
</dbReference>
<sequence>MLSNPSSHQEPGSCSHRDEGDEIIKGTVASWKETAVSPPHGCSRDRETCCPTPSVPRPVSVIPRRVRRHPDTPQDFTATSNSPRHLDAADTLKVFRSIP</sequence>
<dbReference type="Proteomes" id="UP001152622">
    <property type="component" value="Chromosome 2"/>
</dbReference>
<comment type="caution">
    <text evidence="2">The sequence shown here is derived from an EMBL/GenBank/DDBJ whole genome shotgun (WGS) entry which is preliminary data.</text>
</comment>
<feature type="region of interest" description="Disordered" evidence="1">
    <location>
        <begin position="31"/>
        <end position="99"/>
    </location>
</feature>
<proteinExistence type="predicted"/>
<reference evidence="2" key="1">
    <citation type="journal article" date="2023" name="Science">
        <title>Genome structures resolve the early diversification of teleost fishes.</title>
        <authorList>
            <person name="Parey E."/>
            <person name="Louis A."/>
            <person name="Montfort J."/>
            <person name="Bouchez O."/>
            <person name="Roques C."/>
            <person name="Iampietro C."/>
            <person name="Lluch J."/>
            <person name="Castinel A."/>
            <person name="Donnadieu C."/>
            <person name="Desvignes T."/>
            <person name="Floi Bucao C."/>
            <person name="Jouanno E."/>
            <person name="Wen M."/>
            <person name="Mejri S."/>
            <person name="Dirks R."/>
            <person name="Jansen H."/>
            <person name="Henkel C."/>
            <person name="Chen W.J."/>
            <person name="Zahm M."/>
            <person name="Cabau C."/>
            <person name="Klopp C."/>
            <person name="Thompson A.W."/>
            <person name="Robinson-Rechavi M."/>
            <person name="Braasch I."/>
            <person name="Lecointre G."/>
            <person name="Bobe J."/>
            <person name="Postlethwait J.H."/>
            <person name="Berthelot C."/>
            <person name="Roest Crollius H."/>
            <person name="Guiguen Y."/>
        </authorList>
    </citation>
    <scope>NUCLEOTIDE SEQUENCE</scope>
    <source>
        <strain evidence="2">WJC10195</strain>
    </source>
</reference>
<evidence type="ECO:0000313" key="2">
    <source>
        <dbReference type="EMBL" id="KAJ8376893.1"/>
    </source>
</evidence>
<feature type="compositionally biased region" description="Polar residues" evidence="1">
    <location>
        <begin position="74"/>
        <end position="83"/>
    </location>
</feature>
<dbReference type="AlphaFoldDB" id="A0A9Q1JBM9"/>
<gene>
    <name evidence="2" type="ORF">SKAU_G00074730</name>
</gene>
<feature type="region of interest" description="Disordered" evidence="1">
    <location>
        <begin position="1"/>
        <end position="20"/>
    </location>
</feature>
<evidence type="ECO:0000256" key="1">
    <source>
        <dbReference type="SAM" id="MobiDB-lite"/>
    </source>
</evidence>